<proteinExistence type="predicted"/>
<sequence>MNDGFVEVYAKSTGQKQWVPEHYLEHPVLGRDFEETPSSRANRDGDQPPAGPPVQAWTRAQLDQHASVVLGLDTSDLATKADVVAAIERETQHDQDDPDDPTPTDSDGTPPPDQPPAAGENQE</sequence>
<dbReference type="HOGENOM" id="CLU_2012905_0_0_11"/>
<dbReference type="RefSeq" id="WP_038679463.1">
    <property type="nucleotide sequence ID" value="NZ_BJMC01000009.1"/>
</dbReference>
<dbReference type="GeneID" id="96610203"/>
<evidence type="ECO:0000313" key="1">
    <source>
        <dbReference type="EMBL" id="AIY17783.1"/>
    </source>
</evidence>
<keyword evidence="2" id="KW-1185">Reference proteome</keyword>
<evidence type="ECO:0000313" key="2">
    <source>
        <dbReference type="Proteomes" id="UP000030300"/>
    </source>
</evidence>
<dbReference type="Proteomes" id="UP000030300">
    <property type="component" value="Chromosome"/>
</dbReference>
<dbReference type="OrthoDB" id="3831490at2"/>
<accession>A0A0A1DMJ4</accession>
<dbReference type="EMBL" id="CP009896">
    <property type="protein sequence ID" value="AIY17783.1"/>
    <property type="molecule type" value="Genomic_DNA"/>
</dbReference>
<organism evidence="1 2">
    <name type="scientific">Nocardioides simplex</name>
    <name type="common">Arthrobacter simplex</name>
    <dbReference type="NCBI Taxonomy" id="2045"/>
    <lineage>
        <taxon>Bacteria</taxon>
        <taxon>Bacillati</taxon>
        <taxon>Actinomycetota</taxon>
        <taxon>Actinomycetes</taxon>
        <taxon>Propionibacteriales</taxon>
        <taxon>Nocardioidaceae</taxon>
        <taxon>Pimelobacter</taxon>
    </lineage>
</organism>
<reference evidence="1 2" key="1">
    <citation type="journal article" date="2015" name="Genome Announc.">
        <title>Complete Genome Sequence of Steroid-Transforming Nocardioides simplex VKM Ac-2033D.</title>
        <authorList>
            <person name="Shtratnikova V.Y."/>
            <person name="Schelkunov M.I."/>
            <person name="Pekov Y.A."/>
            <person name="Fokina V.V."/>
            <person name="Logacheva M.D."/>
            <person name="Sokolov S.L."/>
            <person name="Bragin E.Y."/>
            <person name="Ashapkin V.V."/>
            <person name="Donova M.V."/>
        </authorList>
    </citation>
    <scope>NUCLEOTIDE SEQUENCE [LARGE SCALE GENOMIC DNA]</scope>
    <source>
        <strain evidence="1 2">VKM Ac-2033D</strain>
    </source>
</reference>
<name>A0A0A1DMJ4_NOCSI</name>
<gene>
    <name evidence="1" type="ORF">KR76_15250</name>
</gene>
<dbReference type="AlphaFoldDB" id="A0A0A1DMJ4"/>
<protein>
    <submittedName>
        <fullName evidence="1">Uncharacterized protein</fullName>
    </submittedName>
</protein>
<dbReference type="KEGG" id="psim:KR76_15250"/>
<dbReference type="STRING" id="2045.KR76_15250"/>